<accession>A0A7S3QYY1</accession>
<dbReference type="InterPro" id="IPR032193">
    <property type="entry name" value="CNOT1_TTP_bind"/>
</dbReference>
<keyword evidence="3" id="KW-0805">Transcription regulation</keyword>
<feature type="domain" description="CCR4-Not complex component Not1 C-terminal" evidence="7">
    <location>
        <begin position="1703"/>
        <end position="2046"/>
    </location>
</feature>
<dbReference type="Pfam" id="PF04054">
    <property type="entry name" value="Not1"/>
    <property type="match status" value="1"/>
</dbReference>
<dbReference type="GO" id="GO:0017148">
    <property type="term" value="P:negative regulation of translation"/>
    <property type="evidence" value="ECO:0007669"/>
    <property type="project" value="InterPro"/>
</dbReference>
<dbReference type="InterPro" id="IPR024557">
    <property type="entry name" value="CNOT1_dom_4"/>
</dbReference>
<dbReference type="GO" id="GO:0060090">
    <property type="term" value="F:molecular adaptor activity"/>
    <property type="evidence" value="ECO:0007669"/>
    <property type="project" value="TreeGrafter"/>
</dbReference>
<dbReference type="GO" id="GO:0000288">
    <property type="term" value="P:nuclear-transcribed mRNA catabolic process, deadenylation-dependent decay"/>
    <property type="evidence" value="ECO:0007669"/>
    <property type="project" value="TreeGrafter"/>
</dbReference>
<dbReference type="Pfam" id="PF12842">
    <property type="entry name" value="DUF3819"/>
    <property type="match status" value="1"/>
</dbReference>
<evidence type="ECO:0000259" key="9">
    <source>
        <dbReference type="Pfam" id="PF16415"/>
    </source>
</evidence>
<dbReference type="Pfam" id="PF16418">
    <property type="entry name" value="CNOT1_HEAT"/>
    <property type="match status" value="1"/>
</dbReference>
<dbReference type="CDD" id="cd20710">
    <property type="entry name" value="NOT1_connector"/>
    <property type="match status" value="1"/>
</dbReference>
<dbReference type="Gene3D" id="1.25.40.840">
    <property type="entry name" value="CCR4-NOT transcription complex subunit 1 TTP binding domain"/>
    <property type="match status" value="1"/>
</dbReference>
<feature type="region of interest" description="Disordered" evidence="6">
    <location>
        <begin position="539"/>
        <end position="563"/>
    </location>
</feature>
<gene>
    <name evidence="13" type="ORF">DTER00134_LOCUS12787</name>
</gene>
<dbReference type="Pfam" id="PF25097">
    <property type="entry name" value="ARM_Cnot1"/>
    <property type="match status" value="1"/>
</dbReference>
<dbReference type="GO" id="GO:0030015">
    <property type="term" value="C:CCR4-NOT core complex"/>
    <property type="evidence" value="ECO:0007669"/>
    <property type="project" value="InterPro"/>
</dbReference>
<keyword evidence="2" id="KW-0678">Repressor</keyword>
<evidence type="ECO:0000256" key="6">
    <source>
        <dbReference type="SAM" id="MobiDB-lite"/>
    </source>
</evidence>
<feature type="domain" description="CCR4-NOT transcription complex subunit 1" evidence="8">
    <location>
        <begin position="994"/>
        <end position="1137"/>
    </location>
</feature>
<feature type="region of interest" description="Disordered" evidence="6">
    <location>
        <begin position="851"/>
        <end position="932"/>
    </location>
</feature>
<evidence type="ECO:0000313" key="13">
    <source>
        <dbReference type="EMBL" id="CAE0497714.1"/>
    </source>
</evidence>
<dbReference type="InterPro" id="IPR032191">
    <property type="entry name" value="CNOT1_CAF1_bind"/>
</dbReference>
<feature type="compositionally biased region" description="Low complexity" evidence="6">
    <location>
        <begin position="875"/>
        <end position="901"/>
    </location>
</feature>
<dbReference type="InterPro" id="IPR040398">
    <property type="entry name" value="Not1"/>
</dbReference>
<feature type="region of interest" description="Disordered" evidence="6">
    <location>
        <begin position="2088"/>
        <end position="2112"/>
    </location>
</feature>
<organism evidence="13">
    <name type="scientific">Dunaliella tertiolecta</name>
    <name type="common">Green alga</name>
    <dbReference type="NCBI Taxonomy" id="3047"/>
    <lineage>
        <taxon>Eukaryota</taxon>
        <taxon>Viridiplantae</taxon>
        <taxon>Chlorophyta</taxon>
        <taxon>core chlorophytes</taxon>
        <taxon>Chlorophyceae</taxon>
        <taxon>CS clade</taxon>
        <taxon>Chlamydomonadales</taxon>
        <taxon>Dunaliellaceae</taxon>
        <taxon>Dunaliella</taxon>
    </lineage>
</organism>
<feature type="region of interest" description="Disordered" evidence="6">
    <location>
        <begin position="1467"/>
        <end position="1486"/>
    </location>
</feature>
<dbReference type="Pfam" id="PF16415">
    <property type="entry name" value="CNOT1_CAF1_bind"/>
    <property type="match status" value="1"/>
</dbReference>
<name>A0A7S3QYY1_DUNTE</name>
<dbReference type="PANTHER" id="PTHR13162">
    <property type="entry name" value="CCR4-NOT TRANSCRIPTION COMPLEX"/>
    <property type="match status" value="1"/>
</dbReference>
<keyword evidence="4" id="KW-0804">Transcription</keyword>
<feature type="domain" description="CCR4-NOT transcription complex subunit 1 CAF1-binding" evidence="9">
    <location>
        <begin position="617"/>
        <end position="832"/>
    </location>
</feature>
<dbReference type="GO" id="GO:0005634">
    <property type="term" value="C:nucleus"/>
    <property type="evidence" value="ECO:0007669"/>
    <property type="project" value="UniProtKB-SubCell"/>
</dbReference>
<evidence type="ECO:0000256" key="4">
    <source>
        <dbReference type="ARBA" id="ARBA00023163"/>
    </source>
</evidence>
<dbReference type="InterPro" id="IPR038535">
    <property type="entry name" value="CNOT1_TTP_bind_sf"/>
</dbReference>
<protein>
    <recommendedName>
        <fullName evidence="14">CCR4-NOT transcription complex subunit 1</fullName>
    </recommendedName>
</protein>
<dbReference type="PANTHER" id="PTHR13162:SF8">
    <property type="entry name" value="CCR4-NOT TRANSCRIPTION COMPLEX SUBUNIT 1"/>
    <property type="match status" value="1"/>
</dbReference>
<evidence type="ECO:0000259" key="7">
    <source>
        <dbReference type="Pfam" id="PF04054"/>
    </source>
</evidence>
<proteinExistence type="predicted"/>
<sequence>MAPPVEGMQHAGKSPTGTPNEAWLSIDLLQVLCYLFVEPAHQPVVRLMLQNALNECPEVLLVSMAAVPPMEWSLLQREVFSLLLPLHLSSNSPVSQAVLRRLWAGSPTLVVEALVEYVAQDGGNLPRVLDICQDLQALNGVLSLAPYAFSLELAVLAASRSQLDLEQWATELMTQDAVHFVTALLAFMDVRIAPEQPPGQVPLAESSVRALLRALQPMRGQIPGDVGQLLKKVQEQVVRRFPALAPLVSGNEPFASEVEDEANNHFQKIYSQEEPIEEVVQLLQSFKASNNAHEQEVFACMIHNLFDEYRFFPRYPDKELHITALLFGALVGHQLVSSITLGMALRYVQEALAKPPGSKMYAFGTVALRQFVGIAHLWPQFCTRVLQIPHLRKMDSDLYQRVQQSMRDHGHPVPTLPEDSHPSVAAAAAAAANSRGGLPGAVVAATSVGSGLGSLPPGIPTQTTPGQQGTAPTTAAAAAARACEAPGITGPYQAWLTGGRAGAAAAPTPNASTLMQAHSNAAAGNGAAVGGVTALPAGASAAATDGDSGGNSKMQSLGDGEGADQVGRALADEVAASSLQPMSTSSSNIGTSRPPTLAALVTTESLESAAEKADKGKAPPESVQDRVHFLINNLTEDTVALRASEIKAKVVPEFMEWFANYLVVKRAAQEANYHRLYIALVDKVSDKELMRLLSRTTHYYVHVLLHSERIVKESNDRALLKNLGVWLGLLTLARNKPILSKELELKAVVVDAYQRGRLIAVLPFITKLLECCKGSKIFTPTNPMIAGILSLLAELHGMKGLKINNVFSIELVFRAFDVNVQDVKPTDLLRHLLRERLQNQDWSVDALPQEAPQTPTRTAAPLHAPLPGTPPPAGTPFARTPLAASQAPAAAMASPSNLPPNVLAAMAGMHPPASPTPLTPGARPDTAAGAAAGRTSLEVAAGDAGMAPGGAATPAMPGAPIVPSVAEAGGLLSQLPTYVVISPSLAALSERMGLKRAVPLAVERGVQEILAPVVERSVTIACFTAVELVVKDFAVDPDENRMRSAAHLMVSSLAGSLALVTCKDPLRVALANHMRALLQAVQASVMDAGVIEQVVGVVVADNLDLGCVVIERAATEKAVRDVDKLLAGAYEERAKARAMGKHFADDSAFQGRFPRDLPESLRPRPGMVSPLQLRVYDDFARIPRTPPPVVPPVVPPTAIPAAAPGLGPRPFGGPYAEGGAGVPAAPGADGLAAAFKLAEPSSVASAVFLEQYLVWQGHADTALASAEATAVAASAANTAGGAAAAAAASQRASAEEAALNGLLRELVDAVTSVGVHEEAAHFFAHRIFRHLFEVAVAATPVGAKRACSFYTSCLRHLVEILGSKGVVLNMTASWLTMDDERKYNKEAVEALLRGRLLALTELDSHLAKMLTLTRSFMVADLISHIAKVCLLRDKVVAFQDFAASLDALARFSSAARAAAAAAAPAASAAPPAAGGPPGVPPPAAPLLPPGIAEAHLAVVEQARKVGALDLVPNRPLSELPAVVRDRNEAAGQREQARALFEEWLRLLSSFPGALAVAAQHGTSPVTPAVGGTEADRAAVAAFLTALRASGALSTDESAERWMRTTLEIAVGHTLAIRDQTAAAGRVLEASVTYMAVDALARLLVCCVTQASASGQALLSRLLAVVVGCIKREADDKTMAFDGRPYLRFLTVLSSELGNVVSADGSETASIGFLRAVAVALHMLQPLSVPGFALCWLEAISHRAVMPRLLRSPQAQGWALYEGLLLALLRFMEPYLRVADLSAAMRAMYTGTLRLLLVLLHDFPEFLSEHHFSLCNHIPPTCVQMRNLILSAFPRNMRLPDPFTPNLKVDLLPEIGVPPRLANPDRLLPDNIKRQVDGYLRTRQPRSLMQDLMQSITLPANEVAAAGTHYNVHLINGLVLYMGTVVHPSAIPLNGPAMDIYTHLLNETNSEARYLVLNAIANQLRFPNSHTHFFSCVLLALFMDSKTEAAREQITRVLLERLIVNRPHPWGLLITFIELIKNPRYNFWVHDFTRCAPDIERLFKSVASSCMASSGGPPPGAPIPAAGPTATANGPDDVVSAAAAAAAASGGAGGMVPPPGAGLAREAGTARAR</sequence>
<evidence type="ECO:0000259" key="12">
    <source>
        <dbReference type="Pfam" id="PF25097"/>
    </source>
</evidence>
<evidence type="ECO:0000259" key="10">
    <source>
        <dbReference type="Pfam" id="PF16417"/>
    </source>
</evidence>
<dbReference type="GO" id="GO:0000932">
    <property type="term" value="C:P-body"/>
    <property type="evidence" value="ECO:0007669"/>
    <property type="project" value="TreeGrafter"/>
</dbReference>
<dbReference type="Gene3D" id="1.25.40.800">
    <property type="match status" value="1"/>
</dbReference>
<feature type="domain" description="CCR4-NOT transcription complex subunit 1 HEAT repeat" evidence="11">
    <location>
        <begin position="78"/>
        <end position="216"/>
    </location>
</feature>
<reference evidence="13" key="1">
    <citation type="submission" date="2021-01" db="EMBL/GenBank/DDBJ databases">
        <authorList>
            <person name="Corre E."/>
            <person name="Pelletier E."/>
            <person name="Niang G."/>
            <person name="Scheremetjew M."/>
            <person name="Finn R."/>
            <person name="Kale V."/>
            <person name="Holt S."/>
            <person name="Cochrane G."/>
            <person name="Meng A."/>
            <person name="Brown T."/>
            <person name="Cohen L."/>
        </authorList>
    </citation>
    <scope>NUCLEOTIDE SEQUENCE</scope>
    <source>
        <strain evidence="13">CCMP1320</strain>
    </source>
</reference>
<keyword evidence="5" id="KW-0539">Nucleus</keyword>
<dbReference type="EMBL" id="HBIP01021425">
    <property type="protein sequence ID" value="CAE0497714.1"/>
    <property type="molecule type" value="Transcribed_RNA"/>
</dbReference>
<evidence type="ECO:0000256" key="2">
    <source>
        <dbReference type="ARBA" id="ARBA00022491"/>
    </source>
</evidence>
<evidence type="ECO:0000259" key="11">
    <source>
        <dbReference type="Pfam" id="PF16418"/>
    </source>
</evidence>
<comment type="subcellular location">
    <subcellularLocation>
        <location evidence="1">Nucleus</location>
    </subcellularLocation>
</comment>
<feature type="compositionally biased region" description="Low complexity" evidence="6">
    <location>
        <begin position="2062"/>
        <end position="2075"/>
    </location>
</feature>
<dbReference type="Gene3D" id="1.25.40.790">
    <property type="match status" value="1"/>
</dbReference>
<dbReference type="Gene3D" id="1.25.40.180">
    <property type="match status" value="1"/>
</dbReference>
<evidence type="ECO:0000256" key="3">
    <source>
        <dbReference type="ARBA" id="ARBA00023015"/>
    </source>
</evidence>
<evidence type="ECO:0000256" key="1">
    <source>
        <dbReference type="ARBA" id="ARBA00004123"/>
    </source>
</evidence>
<feature type="region of interest" description="Disordered" evidence="6">
    <location>
        <begin position="454"/>
        <end position="477"/>
    </location>
</feature>
<evidence type="ECO:0000259" key="8">
    <source>
        <dbReference type="Pfam" id="PF12842"/>
    </source>
</evidence>
<feature type="compositionally biased region" description="Pro residues" evidence="6">
    <location>
        <begin position="1473"/>
        <end position="1486"/>
    </location>
</feature>
<evidence type="ECO:0000256" key="5">
    <source>
        <dbReference type="ARBA" id="ARBA00023242"/>
    </source>
</evidence>
<evidence type="ECO:0008006" key="14">
    <source>
        <dbReference type="Google" id="ProtNLM"/>
    </source>
</evidence>
<dbReference type="InterPro" id="IPR055454">
    <property type="entry name" value="CNOT1-like_NOT1_connector"/>
</dbReference>
<feature type="domain" description="CCR4-NOT transcription complex subunit 1 TTP binding" evidence="10">
    <location>
        <begin position="233"/>
        <end position="408"/>
    </location>
</feature>
<dbReference type="Pfam" id="PF16417">
    <property type="entry name" value="CNOT1_TTP_bind"/>
    <property type="match status" value="1"/>
</dbReference>
<feature type="compositionally biased region" description="Low complexity" evidence="6">
    <location>
        <begin position="919"/>
        <end position="932"/>
    </location>
</feature>
<feature type="region of interest" description="Disordered" evidence="6">
    <location>
        <begin position="2056"/>
        <end position="2075"/>
    </location>
</feature>
<dbReference type="InterPro" id="IPR032194">
    <property type="entry name" value="CNOT1_HEAT"/>
</dbReference>
<feature type="domain" description="CCR4-NOT transcription complex subunit 1-like NOT1 connector" evidence="12">
    <location>
        <begin position="1290"/>
        <end position="1456"/>
    </location>
</feature>
<dbReference type="InterPro" id="IPR007196">
    <property type="entry name" value="CCR4-Not_Not1_C"/>
</dbReference>